<keyword evidence="1" id="KW-1133">Transmembrane helix</keyword>
<reference evidence="2 3" key="1">
    <citation type="submission" date="2019-07" db="EMBL/GenBank/DDBJ databases">
        <title>Flavobacterium sp. nov., isolated from glacier ice.</title>
        <authorList>
            <person name="Liu Q."/>
            <person name="Xin Y.-H."/>
        </authorList>
    </citation>
    <scope>NUCLEOTIDE SEQUENCE [LARGE SCALE GENOMIC DNA]</scope>
    <source>
        <strain evidence="2 3">ZT4R6</strain>
    </source>
</reference>
<feature type="transmembrane region" description="Helical" evidence="1">
    <location>
        <begin position="7"/>
        <end position="26"/>
    </location>
</feature>
<name>A0A552UXS4_9FLAO</name>
<sequence length="334" mass="39265">MKQFITLLLKFTLPPVVLLLAVYLWVDPFKVVWHYDSYFVSGSETNKGLNKDYISTTNFDNRYGQEHYNSFVFGSSRSMVFTVAAWKKHLPANAKPYHFDASKESLFGLCKKLQYLDAKNVRLNNALIVIDHSLLVQDKPSEGTLFINAPQQMGYSNFGVFHYAYLKAFYSYKFLYPYLDYKISGTIKPYMRDELFEQRIAYEPVTNEVSHTYEEQEITNGTFYTPQRMENLYKRPAKQRFYKTCLTDAHKKMLTEIAAILQKHHCYYKVIISPLYDQKKLAPADIAYLKKVFGNHIYDFSGINTITNNYTNYYENSHYRQHVADTILNNIYVR</sequence>
<proteinExistence type="predicted"/>
<comment type="caution">
    <text evidence="2">The sequence shown here is derived from an EMBL/GenBank/DDBJ whole genome shotgun (WGS) entry which is preliminary data.</text>
</comment>
<evidence type="ECO:0000256" key="1">
    <source>
        <dbReference type="SAM" id="Phobius"/>
    </source>
</evidence>
<dbReference type="EMBL" id="VJVZ01000010">
    <property type="protein sequence ID" value="TRW23019.1"/>
    <property type="molecule type" value="Genomic_DNA"/>
</dbReference>
<keyword evidence="3" id="KW-1185">Reference proteome</keyword>
<evidence type="ECO:0000313" key="2">
    <source>
        <dbReference type="EMBL" id="TRW23019.1"/>
    </source>
</evidence>
<protein>
    <submittedName>
        <fullName evidence="2">Uncharacterized protein</fullName>
    </submittedName>
</protein>
<accession>A0A552UXS4</accession>
<keyword evidence="1" id="KW-0472">Membrane</keyword>
<organism evidence="2 3">
    <name type="scientific">Flavobacterium zepuense</name>
    <dbReference type="NCBI Taxonomy" id="2593302"/>
    <lineage>
        <taxon>Bacteria</taxon>
        <taxon>Pseudomonadati</taxon>
        <taxon>Bacteroidota</taxon>
        <taxon>Flavobacteriia</taxon>
        <taxon>Flavobacteriales</taxon>
        <taxon>Flavobacteriaceae</taxon>
        <taxon>Flavobacterium</taxon>
    </lineage>
</organism>
<dbReference type="RefSeq" id="WP_143374234.1">
    <property type="nucleotide sequence ID" value="NZ_VJVZ01000010.1"/>
</dbReference>
<evidence type="ECO:0000313" key="3">
    <source>
        <dbReference type="Proteomes" id="UP000320643"/>
    </source>
</evidence>
<dbReference type="Proteomes" id="UP000320643">
    <property type="component" value="Unassembled WGS sequence"/>
</dbReference>
<dbReference type="OrthoDB" id="1339610at2"/>
<dbReference type="AlphaFoldDB" id="A0A552UXS4"/>
<gene>
    <name evidence="2" type="ORF">FMM05_15090</name>
</gene>
<keyword evidence="1" id="KW-0812">Transmembrane</keyword>